<evidence type="ECO:0000256" key="4">
    <source>
        <dbReference type="ARBA" id="ARBA00023163"/>
    </source>
</evidence>
<sequence length="186" mass="21797">MYPLFFSRSQARTFDQLVKPHLRGLYRFAHRLTGNPADAEDLVQDVMLKLYPRTRELEAVQDLRPWLNRVLYRQFVDRDRKGKRRQEQSVTDTGDIENHQAFLDRYPGEGLGPLADMERGRAGRMVQEALAELPPDQRALLIMYDVEGWEQQAIAEVLEVAPGTIKSRLHRCRQKLREQLARRMEP</sequence>
<dbReference type="PANTHER" id="PTHR43133:SF25">
    <property type="entry name" value="RNA POLYMERASE SIGMA FACTOR RFAY-RELATED"/>
    <property type="match status" value="1"/>
</dbReference>
<keyword evidence="3" id="KW-0731">Sigma factor</keyword>
<dbReference type="Gene3D" id="1.10.1740.10">
    <property type="match status" value="1"/>
</dbReference>
<dbReference type="SUPFAM" id="SSF88659">
    <property type="entry name" value="Sigma3 and sigma4 domains of RNA polymerase sigma factors"/>
    <property type="match status" value="1"/>
</dbReference>
<accession>A0A2A2EXH2</accession>
<feature type="domain" description="RNA polymerase sigma factor 70 region 4 type 2" evidence="6">
    <location>
        <begin position="125"/>
        <end position="176"/>
    </location>
</feature>
<proteinExistence type="inferred from homology"/>
<dbReference type="InterPro" id="IPR039425">
    <property type="entry name" value="RNA_pol_sigma-70-like"/>
</dbReference>
<dbReference type="InterPro" id="IPR007627">
    <property type="entry name" value="RNA_pol_sigma70_r2"/>
</dbReference>
<keyword evidence="8" id="KW-1185">Reference proteome</keyword>
<dbReference type="Pfam" id="PF08281">
    <property type="entry name" value="Sigma70_r4_2"/>
    <property type="match status" value="1"/>
</dbReference>
<evidence type="ECO:0000259" key="6">
    <source>
        <dbReference type="Pfam" id="PF08281"/>
    </source>
</evidence>
<dbReference type="GO" id="GO:0003677">
    <property type="term" value="F:DNA binding"/>
    <property type="evidence" value="ECO:0007669"/>
    <property type="project" value="InterPro"/>
</dbReference>
<dbReference type="Gene3D" id="1.10.10.10">
    <property type="entry name" value="Winged helix-like DNA-binding domain superfamily/Winged helix DNA-binding domain"/>
    <property type="match status" value="1"/>
</dbReference>
<organism evidence="7 8">
    <name type="scientific">Halovibrio salipaludis</name>
    <dbReference type="NCBI Taxonomy" id="2032626"/>
    <lineage>
        <taxon>Bacteria</taxon>
        <taxon>Pseudomonadati</taxon>
        <taxon>Pseudomonadota</taxon>
        <taxon>Gammaproteobacteria</taxon>
        <taxon>Oceanospirillales</taxon>
        <taxon>Halomonadaceae</taxon>
        <taxon>Halovibrio</taxon>
    </lineage>
</organism>
<dbReference type="Proteomes" id="UP000218896">
    <property type="component" value="Unassembled WGS sequence"/>
</dbReference>
<dbReference type="InterPro" id="IPR013249">
    <property type="entry name" value="RNA_pol_sigma70_r4_t2"/>
</dbReference>
<dbReference type="OrthoDB" id="9797134at2"/>
<evidence type="ECO:0000313" key="7">
    <source>
        <dbReference type="EMBL" id="PAU77085.1"/>
    </source>
</evidence>
<dbReference type="SUPFAM" id="SSF88946">
    <property type="entry name" value="Sigma2 domain of RNA polymerase sigma factors"/>
    <property type="match status" value="1"/>
</dbReference>
<evidence type="ECO:0000256" key="3">
    <source>
        <dbReference type="ARBA" id="ARBA00023082"/>
    </source>
</evidence>
<comment type="caution">
    <text evidence="7">The sequence shown here is derived from an EMBL/GenBank/DDBJ whole genome shotgun (WGS) entry which is preliminary data.</text>
</comment>
<name>A0A2A2EXH2_9GAMM</name>
<evidence type="ECO:0000256" key="2">
    <source>
        <dbReference type="ARBA" id="ARBA00023015"/>
    </source>
</evidence>
<dbReference type="CDD" id="cd06171">
    <property type="entry name" value="Sigma70_r4"/>
    <property type="match status" value="1"/>
</dbReference>
<dbReference type="AlphaFoldDB" id="A0A2A2EXH2"/>
<dbReference type="EMBL" id="NSKD01000010">
    <property type="protein sequence ID" value="PAU77085.1"/>
    <property type="molecule type" value="Genomic_DNA"/>
</dbReference>
<dbReference type="InterPro" id="IPR036388">
    <property type="entry name" value="WH-like_DNA-bd_sf"/>
</dbReference>
<dbReference type="GO" id="GO:0016987">
    <property type="term" value="F:sigma factor activity"/>
    <property type="evidence" value="ECO:0007669"/>
    <property type="project" value="UniProtKB-KW"/>
</dbReference>
<dbReference type="NCBIfam" id="TIGR02937">
    <property type="entry name" value="sigma70-ECF"/>
    <property type="match status" value="1"/>
</dbReference>
<feature type="domain" description="RNA polymerase sigma-70 region 2" evidence="5">
    <location>
        <begin position="17"/>
        <end position="84"/>
    </location>
</feature>
<protein>
    <submittedName>
        <fullName evidence="7">RNA polymerase subunit sigma-24</fullName>
    </submittedName>
</protein>
<keyword evidence="2" id="KW-0805">Transcription regulation</keyword>
<dbReference type="InterPro" id="IPR013324">
    <property type="entry name" value="RNA_pol_sigma_r3/r4-like"/>
</dbReference>
<evidence type="ECO:0000259" key="5">
    <source>
        <dbReference type="Pfam" id="PF04542"/>
    </source>
</evidence>
<evidence type="ECO:0000313" key="8">
    <source>
        <dbReference type="Proteomes" id="UP000218896"/>
    </source>
</evidence>
<dbReference type="InterPro" id="IPR013325">
    <property type="entry name" value="RNA_pol_sigma_r2"/>
</dbReference>
<keyword evidence="4" id="KW-0804">Transcription</keyword>
<dbReference type="GO" id="GO:0006352">
    <property type="term" value="P:DNA-templated transcription initiation"/>
    <property type="evidence" value="ECO:0007669"/>
    <property type="project" value="InterPro"/>
</dbReference>
<comment type="similarity">
    <text evidence="1">Belongs to the sigma-70 factor family. ECF subfamily.</text>
</comment>
<dbReference type="InterPro" id="IPR014284">
    <property type="entry name" value="RNA_pol_sigma-70_dom"/>
</dbReference>
<dbReference type="Pfam" id="PF04542">
    <property type="entry name" value="Sigma70_r2"/>
    <property type="match status" value="1"/>
</dbReference>
<dbReference type="PANTHER" id="PTHR43133">
    <property type="entry name" value="RNA POLYMERASE ECF-TYPE SIGMA FACTO"/>
    <property type="match status" value="1"/>
</dbReference>
<reference evidence="7 8" key="1">
    <citation type="submission" date="2017-08" db="EMBL/GenBank/DDBJ databases">
        <title>Halovibrio sewagensis sp. nov., isolated from wastewater of high salinity.</title>
        <authorList>
            <person name="Dong X."/>
            <person name="Zhang G."/>
        </authorList>
    </citation>
    <scope>NUCLEOTIDE SEQUENCE [LARGE SCALE GENOMIC DNA]</scope>
    <source>
        <strain evidence="7 8">YL5-2</strain>
    </source>
</reference>
<evidence type="ECO:0000256" key="1">
    <source>
        <dbReference type="ARBA" id="ARBA00010641"/>
    </source>
</evidence>
<gene>
    <name evidence="7" type="ORF">CK501_15335</name>
</gene>